<gene>
    <name evidence="1" type="ORF">DFP72DRAFT_1077846</name>
</gene>
<protein>
    <submittedName>
        <fullName evidence="1">Uncharacterized protein</fullName>
    </submittedName>
</protein>
<proteinExistence type="predicted"/>
<accession>A0A8H6LYC5</accession>
<comment type="caution">
    <text evidence="1">The sequence shown here is derived from an EMBL/GenBank/DDBJ whole genome shotgun (WGS) entry which is preliminary data.</text>
</comment>
<sequence length="177" mass="20078">MEEVYQTPRKEVERLVPPVADLDRHLGLVDIDWSTPWMCLPTSARICICVREHHRSPLPLDATWAPAFPNPRLPPSHLLDRVVITLSKLQDRQPLCRLFLPLDKSSDITPLPALACVRDIDDYFPATADSRSPLMCVYDLDSWLRLWPPSPSPFLSHLVLVSSRVSSLFPLPSILDP</sequence>
<organism evidence="1 2">
    <name type="scientific">Ephemerocybe angulata</name>
    <dbReference type="NCBI Taxonomy" id="980116"/>
    <lineage>
        <taxon>Eukaryota</taxon>
        <taxon>Fungi</taxon>
        <taxon>Dikarya</taxon>
        <taxon>Basidiomycota</taxon>
        <taxon>Agaricomycotina</taxon>
        <taxon>Agaricomycetes</taxon>
        <taxon>Agaricomycetidae</taxon>
        <taxon>Agaricales</taxon>
        <taxon>Agaricineae</taxon>
        <taxon>Psathyrellaceae</taxon>
        <taxon>Ephemerocybe</taxon>
    </lineage>
</organism>
<dbReference type="Proteomes" id="UP000521943">
    <property type="component" value="Unassembled WGS sequence"/>
</dbReference>
<dbReference type="EMBL" id="JACGCI010000110">
    <property type="protein sequence ID" value="KAF6745097.1"/>
    <property type="molecule type" value="Genomic_DNA"/>
</dbReference>
<keyword evidence="2" id="KW-1185">Reference proteome</keyword>
<evidence type="ECO:0000313" key="1">
    <source>
        <dbReference type="EMBL" id="KAF6745097.1"/>
    </source>
</evidence>
<dbReference type="AlphaFoldDB" id="A0A8H6LYC5"/>
<reference evidence="1 2" key="1">
    <citation type="submission" date="2020-07" db="EMBL/GenBank/DDBJ databases">
        <title>Comparative genomics of pyrophilous fungi reveals a link between fire events and developmental genes.</title>
        <authorList>
            <consortium name="DOE Joint Genome Institute"/>
            <person name="Steindorff A.S."/>
            <person name="Carver A."/>
            <person name="Calhoun S."/>
            <person name="Stillman K."/>
            <person name="Liu H."/>
            <person name="Lipzen A."/>
            <person name="Pangilinan J."/>
            <person name="Labutti K."/>
            <person name="Bruns T.D."/>
            <person name="Grigoriev I.V."/>
        </authorList>
    </citation>
    <scope>NUCLEOTIDE SEQUENCE [LARGE SCALE GENOMIC DNA]</scope>
    <source>
        <strain evidence="1 2">CBS 144469</strain>
    </source>
</reference>
<evidence type="ECO:0000313" key="2">
    <source>
        <dbReference type="Proteomes" id="UP000521943"/>
    </source>
</evidence>
<name>A0A8H6LYC5_9AGAR</name>